<dbReference type="HOGENOM" id="CLU_3033719_0_0_1"/>
<dbReference type="Proteomes" id="UP000053989">
    <property type="component" value="Unassembled WGS sequence"/>
</dbReference>
<gene>
    <name evidence="2" type="ORF">SCLCIDRAFT_1214452</name>
</gene>
<evidence type="ECO:0000313" key="3">
    <source>
        <dbReference type="Proteomes" id="UP000053989"/>
    </source>
</evidence>
<accession>A0A0C3DR77</accession>
<reference evidence="3" key="2">
    <citation type="submission" date="2015-01" db="EMBL/GenBank/DDBJ databases">
        <title>Evolutionary Origins and Diversification of the Mycorrhizal Mutualists.</title>
        <authorList>
            <consortium name="DOE Joint Genome Institute"/>
            <consortium name="Mycorrhizal Genomics Consortium"/>
            <person name="Kohler A."/>
            <person name="Kuo A."/>
            <person name="Nagy L.G."/>
            <person name="Floudas D."/>
            <person name="Copeland A."/>
            <person name="Barry K.W."/>
            <person name="Cichocki N."/>
            <person name="Veneault-Fourrey C."/>
            <person name="LaButti K."/>
            <person name="Lindquist E.A."/>
            <person name="Lipzen A."/>
            <person name="Lundell T."/>
            <person name="Morin E."/>
            <person name="Murat C."/>
            <person name="Riley R."/>
            <person name="Ohm R."/>
            <person name="Sun H."/>
            <person name="Tunlid A."/>
            <person name="Henrissat B."/>
            <person name="Grigoriev I.V."/>
            <person name="Hibbett D.S."/>
            <person name="Martin F."/>
        </authorList>
    </citation>
    <scope>NUCLEOTIDE SEQUENCE [LARGE SCALE GENOMIC DNA]</scope>
    <source>
        <strain evidence="3">Foug A</strain>
    </source>
</reference>
<feature type="compositionally biased region" description="Basic and acidic residues" evidence="1">
    <location>
        <begin position="12"/>
        <end position="22"/>
    </location>
</feature>
<organism evidence="2 3">
    <name type="scientific">Scleroderma citrinum Foug A</name>
    <dbReference type="NCBI Taxonomy" id="1036808"/>
    <lineage>
        <taxon>Eukaryota</taxon>
        <taxon>Fungi</taxon>
        <taxon>Dikarya</taxon>
        <taxon>Basidiomycota</taxon>
        <taxon>Agaricomycotina</taxon>
        <taxon>Agaricomycetes</taxon>
        <taxon>Agaricomycetidae</taxon>
        <taxon>Boletales</taxon>
        <taxon>Sclerodermatineae</taxon>
        <taxon>Sclerodermataceae</taxon>
        <taxon>Scleroderma</taxon>
    </lineage>
</organism>
<protein>
    <submittedName>
        <fullName evidence="2">Uncharacterized protein</fullName>
    </submittedName>
</protein>
<dbReference type="AlphaFoldDB" id="A0A0C3DR77"/>
<evidence type="ECO:0000313" key="2">
    <source>
        <dbReference type="EMBL" id="KIM63145.1"/>
    </source>
</evidence>
<feature type="region of interest" description="Disordered" evidence="1">
    <location>
        <begin position="1"/>
        <end position="36"/>
    </location>
</feature>
<dbReference type="EMBL" id="KN822037">
    <property type="protein sequence ID" value="KIM63145.1"/>
    <property type="molecule type" value="Genomic_DNA"/>
</dbReference>
<name>A0A0C3DR77_9AGAM</name>
<dbReference type="InParanoid" id="A0A0C3DR77"/>
<proteinExistence type="predicted"/>
<sequence>MYVEVPLNFDLGHPRQRMESGDRPFPQASSSPGDRLSRVVVEGETPIWSTYQDCV</sequence>
<keyword evidence="3" id="KW-1185">Reference proteome</keyword>
<evidence type="ECO:0000256" key="1">
    <source>
        <dbReference type="SAM" id="MobiDB-lite"/>
    </source>
</evidence>
<reference evidence="2 3" key="1">
    <citation type="submission" date="2014-04" db="EMBL/GenBank/DDBJ databases">
        <authorList>
            <consortium name="DOE Joint Genome Institute"/>
            <person name="Kuo A."/>
            <person name="Kohler A."/>
            <person name="Nagy L.G."/>
            <person name="Floudas D."/>
            <person name="Copeland A."/>
            <person name="Barry K.W."/>
            <person name="Cichocki N."/>
            <person name="Veneault-Fourrey C."/>
            <person name="LaButti K."/>
            <person name="Lindquist E.A."/>
            <person name="Lipzen A."/>
            <person name="Lundell T."/>
            <person name="Morin E."/>
            <person name="Murat C."/>
            <person name="Sun H."/>
            <person name="Tunlid A."/>
            <person name="Henrissat B."/>
            <person name="Grigoriev I.V."/>
            <person name="Hibbett D.S."/>
            <person name="Martin F."/>
            <person name="Nordberg H.P."/>
            <person name="Cantor M.N."/>
            <person name="Hua S.X."/>
        </authorList>
    </citation>
    <scope>NUCLEOTIDE SEQUENCE [LARGE SCALE GENOMIC DNA]</scope>
    <source>
        <strain evidence="2 3">Foug A</strain>
    </source>
</reference>